<sequence length="92" mass="9421">MCERLVGGRKRGRRGLRAWWGGAGRGQTGRGHGVEEVGARRVGGGAAMCVVCLDVGGLSYLADHTQSGASTLLRGGGLFAAPLQKPALSTLC</sequence>
<evidence type="ECO:0000313" key="2">
    <source>
        <dbReference type="Proteomes" id="UP000324222"/>
    </source>
</evidence>
<protein>
    <submittedName>
        <fullName evidence="1">Uncharacterized protein</fullName>
    </submittedName>
</protein>
<dbReference type="AlphaFoldDB" id="A0A5B7H1P2"/>
<dbReference type="Proteomes" id="UP000324222">
    <property type="component" value="Unassembled WGS sequence"/>
</dbReference>
<gene>
    <name evidence="1" type="ORF">E2C01_060619</name>
</gene>
<dbReference type="EMBL" id="VSRR010024809">
    <property type="protein sequence ID" value="MPC66471.1"/>
    <property type="molecule type" value="Genomic_DNA"/>
</dbReference>
<comment type="caution">
    <text evidence="1">The sequence shown here is derived from an EMBL/GenBank/DDBJ whole genome shotgun (WGS) entry which is preliminary data.</text>
</comment>
<accession>A0A5B7H1P2</accession>
<keyword evidence="2" id="KW-1185">Reference proteome</keyword>
<reference evidence="1 2" key="1">
    <citation type="submission" date="2019-05" db="EMBL/GenBank/DDBJ databases">
        <title>Another draft genome of Portunus trituberculatus and its Hox gene families provides insights of decapod evolution.</title>
        <authorList>
            <person name="Jeong J.-H."/>
            <person name="Song I."/>
            <person name="Kim S."/>
            <person name="Choi T."/>
            <person name="Kim D."/>
            <person name="Ryu S."/>
            <person name="Kim W."/>
        </authorList>
    </citation>
    <scope>NUCLEOTIDE SEQUENCE [LARGE SCALE GENOMIC DNA]</scope>
    <source>
        <tissue evidence="1">Muscle</tissue>
    </source>
</reference>
<name>A0A5B7H1P2_PORTR</name>
<proteinExistence type="predicted"/>
<evidence type="ECO:0000313" key="1">
    <source>
        <dbReference type="EMBL" id="MPC66471.1"/>
    </source>
</evidence>
<organism evidence="1 2">
    <name type="scientific">Portunus trituberculatus</name>
    <name type="common">Swimming crab</name>
    <name type="synonym">Neptunus trituberculatus</name>
    <dbReference type="NCBI Taxonomy" id="210409"/>
    <lineage>
        <taxon>Eukaryota</taxon>
        <taxon>Metazoa</taxon>
        <taxon>Ecdysozoa</taxon>
        <taxon>Arthropoda</taxon>
        <taxon>Crustacea</taxon>
        <taxon>Multicrustacea</taxon>
        <taxon>Malacostraca</taxon>
        <taxon>Eumalacostraca</taxon>
        <taxon>Eucarida</taxon>
        <taxon>Decapoda</taxon>
        <taxon>Pleocyemata</taxon>
        <taxon>Brachyura</taxon>
        <taxon>Eubrachyura</taxon>
        <taxon>Portunoidea</taxon>
        <taxon>Portunidae</taxon>
        <taxon>Portuninae</taxon>
        <taxon>Portunus</taxon>
    </lineage>
</organism>